<name>A0ABV1ICN8_9FIRM</name>
<proteinExistence type="predicted"/>
<dbReference type="RefSeq" id="WP_349093512.1">
    <property type="nucleotide sequence ID" value="NZ_JBBNGJ010000018.1"/>
</dbReference>
<sequence>MGAEVVNCTCEAATSGFSILEVFLSSFLAFLSALAVEALWEWHKTTSLRKQLKKTLAEELKNLKEVLAVIKDDEIYINPYSIPVWTGASKSGSILCLDKDKDFNEILKFFSLVEEANMIEMKAYEILNINPSANKTAILQNVIESRAQLKNEIDTIISVLKR</sequence>
<comment type="caution">
    <text evidence="1">The sequence shown here is derived from an EMBL/GenBank/DDBJ whole genome shotgun (WGS) entry which is preliminary data.</text>
</comment>
<organism evidence="1 2">
    <name type="scientific">Coprococcus aceti</name>
    <dbReference type="NCBI Taxonomy" id="2981786"/>
    <lineage>
        <taxon>Bacteria</taxon>
        <taxon>Bacillati</taxon>
        <taxon>Bacillota</taxon>
        <taxon>Clostridia</taxon>
        <taxon>Lachnospirales</taxon>
        <taxon>Lachnospiraceae</taxon>
        <taxon>Coprococcus</taxon>
    </lineage>
</organism>
<dbReference type="EMBL" id="JBBNGJ010000018">
    <property type="protein sequence ID" value="MEQ2593995.1"/>
    <property type="molecule type" value="Genomic_DNA"/>
</dbReference>
<evidence type="ECO:0000313" key="1">
    <source>
        <dbReference type="EMBL" id="MEQ2593995.1"/>
    </source>
</evidence>
<dbReference type="Proteomes" id="UP001494672">
    <property type="component" value="Unassembled WGS sequence"/>
</dbReference>
<accession>A0ABV1ICN8</accession>
<evidence type="ECO:0000313" key="2">
    <source>
        <dbReference type="Proteomes" id="UP001494672"/>
    </source>
</evidence>
<reference evidence="1 2" key="1">
    <citation type="submission" date="2024-04" db="EMBL/GenBank/DDBJ databases">
        <title>Human intestinal bacterial collection.</title>
        <authorList>
            <person name="Pauvert C."/>
            <person name="Hitch T.C.A."/>
            <person name="Clavel T."/>
        </authorList>
    </citation>
    <scope>NUCLEOTIDE SEQUENCE [LARGE SCALE GENOMIC DNA]</scope>
    <source>
        <strain evidence="1 2">CLA-AA-H181</strain>
    </source>
</reference>
<protein>
    <submittedName>
        <fullName evidence="1">Uncharacterized protein</fullName>
    </submittedName>
</protein>
<gene>
    <name evidence="1" type="ORF">AAAU18_13925</name>
</gene>
<keyword evidence="2" id="KW-1185">Reference proteome</keyword>